<gene>
    <name evidence="2" type="ORF">K1720_09195</name>
</gene>
<feature type="transmembrane region" description="Helical" evidence="1">
    <location>
        <begin position="35"/>
        <end position="52"/>
    </location>
</feature>
<accession>A0A9E7MAI6</accession>
<feature type="transmembrane region" description="Helical" evidence="1">
    <location>
        <begin position="6"/>
        <end position="23"/>
    </location>
</feature>
<feature type="transmembrane region" description="Helical" evidence="1">
    <location>
        <begin position="58"/>
        <end position="76"/>
    </location>
</feature>
<protein>
    <submittedName>
        <fullName evidence="2">Uncharacterized protein</fullName>
    </submittedName>
</protein>
<sequence length="196" mass="22379">MECYFIHDLVDLIFGVLLLMWYYHNKEVGKNIKTALVAGLIFILTSLFYGFLPEYIIAVLELSASVLFFILFARFFKETLGNGNTIKGVIGVLVIALLVLIFANIMEVDRSYIVVQVIFLTWIGFKLFMNFDRIRIGDTGILSLMMVFSALSGVSRILNLLVLSDFLYFSAVLFLLLSISEMMYISLPRSSNFFRD</sequence>
<name>A0A9E7MAI6_9EURY</name>
<keyword evidence="1" id="KW-1133">Transmembrane helix</keyword>
<dbReference type="RefSeq" id="WP_251948827.1">
    <property type="nucleotide sequence ID" value="NZ_CP080572.1"/>
</dbReference>
<feature type="transmembrane region" description="Helical" evidence="1">
    <location>
        <begin position="88"/>
        <end position="106"/>
    </location>
</feature>
<evidence type="ECO:0000313" key="2">
    <source>
        <dbReference type="EMBL" id="USG99662.1"/>
    </source>
</evidence>
<dbReference type="Proteomes" id="UP001056425">
    <property type="component" value="Chromosome"/>
</dbReference>
<evidence type="ECO:0000256" key="1">
    <source>
        <dbReference type="SAM" id="Phobius"/>
    </source>
</evidence>
<reference evidence="2 3" key="1">
    <citation type="submission" date="2021-08" db="EMBL/GenBank/DDBJ databases">
        <title>Thermococcus onnuriiensis IOH2.</title>
        <authorList>
            <person name="Park Y.-J."/>
        </authorList>
    </citation>
    <scope>NUCLEOTIDE SEQUENCE [LARGE SCALE GENOMIC DNA]</scope>
    <source>
        <strain evidence="2 3">IOH2</strain>
    </source>
</reference>
<feature type="transmembrane region" description="Helical" evidence="1">
    <location>
        <begin position="112"/>
        <end position="129"/>
    </location>
</feature>
<feature type="transmembrane region" description="Helical" evidence="1">
    <location>
        <begin position="141"/>
        <end position="161"/>
    </location>
</feature>
<dbReference type="GeneID" id="72778521"/>
<proteinExistence type="predicted"/>
<evidence type="ECO:0000313" key="3">
    <source>
        <dbReference type="Proteomes" id="UP001056425"/>
    </source>
</evidence>
<keyword evidence="1" id="KW-0812">Transmembrane</keyword>
<dbReference type="KEGG" id="thei:K1720_09195"/>
<dbReference type="EMBL" id="CP080572">
    <property type="protein sequence ID" value="USG99662.1"/>
    <property type="molecule type" value="Genomic_DNA"/>
</dbReference>
<organism evidence="2 3">
    <name type="scientific">Thermococcus argininiproducens</name>
    <dbReference type="NCBI Taxonomy" id="2866384"/>
    <lineage>
        <taxon>Archaea</taxon>
        <taxon>Methanobacteriati</taxon>
        <taxon>Methanobacteriota</taxon>
        <taxon>Thermococci</taxon>
        <taxon>Thermococcales</taxon>
        <taxon>Thermococcaceae</taxon>
        <taxon>Thermococcus</taxon>
    </lineage>
</organism>
<keyword evidence="1" id="KW-0472">Membrane</keyword>
<feature type="transmembrane region" description="Helical" evidence="1">
    <location>
        <begin position="167"/>
        <end position="187"/>
    </location>
</feature>
<keyword evidence="3" id="KW-1185">Reference proteome</keyword>
<dbReference type="AlphaFoldDB" id="A0A9E7MAI6"/>